<dbReference type="EMBL" id="MU001955">
    <property type="protein sequence ID" value="KAF2792787.1"/>
    <property type="molecule type" value="Genomic_DNA"/>
</dbReference>
<keyword evidence="3" id="KW-1185">Reference proteome</keyword>
<proteinExistence type="predicted"/>
<dbReference type="Proteomes" id="UP000799757">
    <property type="component" value="Unassembled WGS sequence"/>
</dbReference>
<organism evidence="2 3">
    <name type="scientific">Melanomma pulvis-pyrius CBS 109.77</name>
    <dbReference type="NCBI Taxonomy" id="1314802"/>
    <lineage>
        <taxon>Eukaryota</taxon>
        <taxon>Fungi</taxon>
        <taxon>Dikarya</taxon>
        <taxon>Ascomycota</taxon>
        <taxon>Pezizomycotina</taxon>
        <taxon>Dothideomycetes</taxon>
        <taxon>Pleosporomycetidae</taxon>
        <taxon>Pleosporales</taxon>
        <taxon>Melanommataceae</taxon>
        <taxon>Melanomma</taxon>
    </lineage>
</organism>
<feature type="region of interest" description="Disordered" evidence="1">
    <location>
        <begin position="1"/>
        <end position="58"/>
    </location>
</feature>
<evidence type="ECO:0000313" key="2">
    <source>
        <dbReference type="EMBL" id="KAF2792787.1"/>
    </source>
</evidence>
<dbReference type="AlphaFoldDB" id="A0A6A6XAJ1"/>
<gene>
    <name evidence="2" type="ORF">K505DRAFT_325933</name>
</gene>
<feature type="compositionally biased region" description="Polar residues" evidence="1">
    <location>
        <begin position="1"/>
        <end position="14"/>
    </location>
</feature>
<sequence>MSSAYYASGVSTRPSLDSKTTNTSSLSSQTDSLKSMDSTKSTSSLSKAWKAVKKHAKEHHESVNGAYASYYGAGTLVPTSVHGSAVLQSAPRKSDESERTEESGKSVGSVKKSWQAVKQHAKEHHRSVNAAYALYYGPSAVRT</sequence>
<protein>
    <submittedName>
        <fullName evidence="2">Uncharacterized protein</fullName>
    </submittedName>
</protein>
<feature type="region of interest" description="Disordered" evidence="1">
    <location>
        <begin position="84"/>
        <end position="123"/>
    </location>
</feature>
<evidence type="ECO:0000313" key="3">
    <source>
        <dbReference type="Proteomes" id="UP000799757"/>
    </source>
</evidence>
<name>A0A6A6XAJ1_9PLEO</name>
<feature type="compositionally biased region" description="Low complexity" evidence="1">
    <location>
        <begin position="15"/>
        <end position="49"/>
    </location>
</feature>
<dbReference type="OrthoDB" id="3783571at2759"/>
<reference evidence="2" key="1">
    <citation type="journal article" date="2020" name="Stud. Mycol.">
        <title>101 Dothideomycetes genomes: a test case for predicting lifestyles and emergence of pathogens.</title>
        <authorList>
            <person name="Haridas S."/>
            <person name="Albert R."/>
            <person name="Binder M."/>
            <person name="Bloem J."/>
            <person name="Labutti K."/>
            <person name="Salamov A."/>
            <person name="Andreopoulos B."/>
            <person name="Baker S."/>
            <person name="Barry K."/>
            <person name="Bills G."/>
            <person name="Bluhm B."/>
            <person name="Cannon C."/>
            <person name="Castanera R."/>
            <person name="Culley D."/>
            <person name="Daum C."/>
            <person name="Ezra D."/>
            <person name="Gonzalez J."/>
            <person name="Henrissat B."/>
            <person name="Kuo A."/>
            <person name="Liang C."/>
            <person name="Lipzen A."/>
            <person name="Lutzoni F."/>
            <person name="Magnuson J."/>
            <person name="Mondo S."/>
            <person name="Nolan M."/>
            <person name="Ohm R."/>
            <person name="Pangilinan J."/>
            <person name="Park H.-J."/>
            <person name="Ramirez L."/>
            <person name="Alfaro M."/>
            <person name="Sun H."/>
            <person name="Tritt A."/>
            <person name="Yoshinaga Y."/>
            <person name="Zwiers L.-H."/>
            <person name="Turgeon B."/>
            <person name="Goodwin S."/>
            <person name="Spatafora J."/>
            <person name="Crous P."/>
            <person name="Grigoriev I."/>
        </authorList>
    </citation>
    <scope>NUCLEOTIDE SEQUENCE</scope>
    <source>
        <strain evidence="2">CBS 109.77</strain>
    </source>
</reference>
<accession>A0A6A6XAJ1</accession>
<feature type="compositionally biased region" description="Basic and acidic residues" evidence="1">
    <location>
        <begin position="92"/>
        <end position="104"/>
    </location>
</feature>
<evidence type="ECO:0000256" key="1">
    <source>
        <dbReference type="SAM" id="MobiDB-lite"/>
    </source>
</evidence>